<protein>
    <submittedName>
        <fullName evidence="1">Uncharacterized protein</fullName>
    </submittedName>
</protein>
<evidence type="ECO:0000313" key="2">
    <source>
        <dbReference type="Proteomes" id="UP001175227"/>
    </source>
</evidence>
<dbReference type="Proteomes" id="UP001175227">
    <property type="component" value="Unassembled WGS sequence"/>
</dbReference>
<dbReference type="AlphaFoldDB" id="A0AA39PEL4"/>
<proteinExistence type="predicted"/>
<comment type="caution">
    <text evidence="1">The sequence shown here is derived from an EMBL/GenBank/DDBJ whole genome shotgun (WGS) entry which is preliminary data.</text>
</comment>
<reference evidence="1" key="1">
    <citation type="submission" date="2023-06" db="EMBL/GenBank/DDBJ databases">
        <authorList>
            <consortium name="Lawrence Berkeley National Laboratory"/>
            <person name="Ahrendt S."/>
            <person name="Sahu N."/>
            <person name="Indic B."/>
            <person name="Wong-Bajracharya J."/>
            <person name="Merenyi Z."/>
            <person name="Ke H.-M."/>
            <person name="Monk M."/>
            <person name="Kocsube S."/>
            <person name="Drula E."/>
            <person name="Lipzen A."/>
            <person name="Balint B."/>
            <person name="Henrissat B."/>
            <person name="Andreopoulos B."/>
            <person name="Martin F.M."/>
            <person name="Harder C.B."/>
            <person name="Rigling D."/>
            <person name="Ford K.L."/>
            <person name="Foster G.D."/>
            <person name="Pangilinan J."/>
            <person name="Papanicolaou A."/>
            <person name="Barry K."/>
            <person name="LaButti K."/>
            <person name="Viragh M."/>
            <person name="Koriabine M."/>
            <person name="Yan M."/>
            <person name="Riley R."/>
            <person name="Champramary S."/>
            <person name="Plett K.L."/>
            <person name="Tsai I.J."/>
            <person name="Slot J."/>
            <person name="Sipos G."/>
            <person name="Plett J."/>
            <person name="Nagy L.G."/>
            <person name="Grigoriev I.V."/>
        </authorList>
    </citation>
    <scope>NUCLEOTIDE SEQUENCE</scope>
    <source>
        <strain evidence="1">ICMP 16352</strain>
    </source>
</reference>
<gene>
    <name evidence="1" type="ORF">IW261DRAFT_1606573</name>
</gene>
<keyword evidence="2" id="KW-1185">Reference proteome</keyword>
<evidence type="ECO:0000313" key="1">
    <source>
        <dbReference type="EMBL" id="KAK0482777.1"/>
    </source>
</evidence>
<sequence length="473" mass="54757">MEQPHDPQLRLLVSLNIMLQRPRSTSRKSLPTHKYLVGEESNKTLLFLNWISRCFVCDIDTYSDNVSVAASLTDNSCTLYIATSRGVANQADHDYSKKFLAVLQADAGESMKQILDCILDRVWKRFLRKVAILKREFLAEGGLERLDGLLQAWMTWRAEKGKPGERSRNITAIAELETGGDTHAMLRKVFDVIVNDNSPTQSREERLKYLVRITTRCLALFNSNFFRDGSLSRFPETETSFFFRRTVRRLWRVQIYYSGAVIFVTTWMKYCRAIFTVKEPSFSGVWVGNTVPKAVDFPISLRETLLDILHRQEVDFSEVDLVPWLEGNFMRVDSAWQEGQPRTLHPHPEIQMLHYLHWSGISVIENTVGSSKRMCEVCVRYKHLYEELLNFPESLVFTPRFAGAEKERFESDWTSPDSHSSSRNQVLRNVVDTAIDRIVGEFTRAAEARFSRRFFDLRFPGVSTDPSWFPSLY</sequence>
<accession>A0AA39PEL4</accession>
<name>A0AA39PEL4_9AGAR</name>
<dbReference type="EMBL" id="JAUEPR010000007">
    <property type="protein sequence ID" value="KAK0482777.1"/>
    <property type="molecule type" value="Genomic_DNA"/>
</dbReference>
<organism evidence="1 2">
    <name type="scientific">Armillaria novae-zelandiae</name>
    <dbReference type="NCBI Taxonomy" id="153914"/>
    <lineage>
        <taxon>Eukaryota</taxon>
        <taxon>Fungi</taxon>
        <taxon>Dikarya</taxon>
        <taxon>Basidiomycota</taxon>
        <taxon>Agaricomycotina</taxon>
        <taxon>Agaricomycetes</taxon>
        <taxon>Agaricomycetidae</taxon>
        <taxon>Agaricales</taxon>
        <taxon>Marasmiineae</taxon>
        <taxon>Physalacriaceae</taxon>
        <taxon>Armillaria</taxon>
    </lineage>
</organism>